<comment type="caution">
    <text evidence="9">The sequence shown here is derived from an EMBL/GenBank/DDBJ whole genome shotgun (WGS) entry which is preliminary data.</text>
</comment>
<accession>A0A9P6NF58</accession>
<organism evidence="9 10">
    <name type="scientific">Cronartium quercuum f. sp. fusiforme G11</name>
    <dbReference type="NCBI Taxonomy" id="708437"/>
    <lineage>
        <taxon>Eukaryota</taxon>
        <taxon>Fungi</taxon>
        <taxon>Dikarya</taxon>
        <taxon>Basidiomycota</taxon>
        <taxon>Pucciniomycotina</taxon>
        <taxon>Pucciniomycetes</taxon>
        <taxon>Pucciniales</taxon>
        <taxon>Coleosporiaceae</taxon>
        <taxon>Cronartium</taxon>
    </lineage>
</organism>
<evidence type="ECO:0000259" key="8">
    <source>
        <dbReference type="PROSITE" id="PS50235"/>
    </source>
</evidence>
<evidence type="ECO:0000256" key="7">
    <source>
        <dbReference type="ARBA" id="ARBA00022807"/>
    </source>
</evidence>
<dbReference type="PROSITE" id="PS50235">
    <property type="entry name" value="USP_3"/>
    <property type="match status" value="1"/>
</dbReference>
<dbReference type="GO" id="GO:0005829">
    <property type="term" value="C:cytosol"/>
    <property type="evidence" value="ECO:0007669"/>
    <property type="project" value="TreeGrafter"/>
</dbReference>
<dbReference type="AlphaFoldDB" id="A0A9P6NF58"/>
<dbReference type="InterPro" id="IPR001394">
    <property type="entry name" value="Peptidase_C19_UCH"/>
</dbReference>
<keyword evidence="7" id="KW-0788">Thiol protease</keyword>
<dbReference type="GO" id="GO:0004843">
    <property type="term" value="F:cysteine-type deubiquitinase activity"/>
    <property type="evidence" value="ECO:0007669"/>
    <property type="project" value="UniProtKB-EC"/>
</dbReference>
<dbReference type="GO" id="GO:0016579">
    <property type="term" value="P:protein deubiquitination"/>
    <property type="evidence" value="ECO:0007669"/>
    <property type="project" value="InterPro"/>
</dbReference>
<keyword evidence="6" id="KW-0378">Hydrolase</keyword>
<dbReference type="InterPro" id="IPR018200">
    <property type="entry name" value="USP_CS"/>
</dbReference>
<dbReference type="PROSITE" id="PS00972">
    <property type="entry name" value="USP_1"/>
    <property type="match status" value="1"/>
</dbReference>
<dbReference type="Pfam" id="PF00443">
    <property type="entry name" value="UCH"/>
    <property type="match status" value="1"/>
</dbReference>
<dbReference type="EC" id="3.4.19.12" evidence="3"/>
<dbReference type="SUPFAM" id="SSF54001">
    <property type="entry name" value="Cysteine proteinases"/>
    <property type="match status" value="1"/>
</dbReference>
<dbReference type="GO" id="GO:0005634">
    <property type="term" value="C:nucleus"/>
    <property type="evidence" value="ECO:0007669"/>
    <property type="project" value="TreeGrafter"/>
</dbReference>
<dbReference type="EMBL" id="MU167345">
    <property type="protein sequence ID" value="KAG0142531.1"/>
    <property type="molecule type" value="Genomic_DNA"/>
</dbReference>
<evidence type="ECO:0000256" key="6">
    <source>
        <dbReference type="ARBA" id="ARBA00022801"/>
    </source>
</evidence>
<dbReference type="OrthoDB" id="420187at2759"/>
<dbReference type="GO" id="GO:0006508">
    <property type="term" value="P:proteolysis"/>
    <property type="evidence" value="ECO:0007669"/>
    <property type="project" value="UniProtKB-KW"/>
</dbReference>
<reference evidence="9" key="1">
    <citation type="submission" date="2013-11" db="EMBL/GenBank/DDBJ databases">
        <title>Genome sequence of the fusiform rust pathogen reveals effectors for host alternation and coevolution with pine.</title>
        <authorList>
            <consortium name="DOE Joint Genome Institute"/>
            <person name="Smith K."/>
            <person name="Pendleton A."/>
            <person name="Kubisiak T."/>
            <person name="Anderson C."/>
            <person name="Salamov A."/>
            <person name="Aerts A."/>
            <person name="Riley R."/>
            <person name="Clum A."/>
            <person name="Lindquist E."/>
            <person name="Ence D."/>
            <person name="Campbell M."/>
            <person name="Kronenberg Z."/>
            <person name="Feau N."/>
            <person name="Dhillon B."/>
            <person name="Hamelin R."/>
            <person name="Burleigh J."/>
            <person name="Smith J."/>
            <person name="Yandell M."/>
            <person name="Nelson C."/>
            <person name="Grigoriev I."/>
            <person name="Davis J."/>
        </authorList>
    </citation>
    <scope>NUCLEOTIDE SEQUENCE</scope>
    <source>
        <strain evidence="9">G11</strain>
    </source>
</reference>
<dbReference type="PANTHER" id="PTHR24006:SF758">
    <property type="entry name" value="UBIQUITIN CARBOXYL-TERMINAL HYDROLASE 36"/>
    <property type="match status" value="1"/>
</dbReference>
<dbReference type="PANTHER" id="PTHR24006">
    <property type="entry name" value="UBIQUITIN CARBOXYL-TERMINAL HYDROLASE"/>
    <property type="match status" value="1"/>
</dbReference>
<keyword evidence="5" id="KW-0833">Ubl conjugation pathway</keyword>
<evidence type="ECO:0000313" key="10">
    <source>
        <dbReference type="Proteomes" id="UP000886653"/>
    </source>
</evidence>
<protein>
    <recommendedName>
        <fullName evidence="3">ubiquitinyl hydrolase 1</fullName>
        <ecNumber evidence="3">3.4.19.12</ecNumber>
    </recommendedName>
</protein>
<dbReference type="Gene3D" id="3.90.70.10">
    <property type="entry name" value="Cysteine proteinases"/>
    <property type="match status" value="1"/>
</dbReference>
<evidence type="ECO:0000256" key="4">
    <source>
        <dbReference type="ARBA" id="ARBA00022670"/>
    </source>
</evidence>
<evidence type="ECO:0000313" key="9">
    <source>
        <dbReference type="EMBL" id="KAG0142531.1"/>
    </source>
</evidence>
<sequence>MPALRIRDNIKVIRKLERKTHLQRRKPGTNECMKISMRIKVVARIPVIGEGFANVGNSCYINAILQALIHLTPLTRELRQSHHRATCILSQSSKWCAMCALSSLATSRYLTRISRSPKVPSEFTDHLKDLSSSLTPGVQEDAHEFLGILLNGLQNCELGINALDFTRMKESIRNKTLISRMFEGNLRCCTHCLYCESSTFMLETFQNTSVSLSASTVEQAMNGMVTEDTFVGENQYYCDECEARKDAVRRTELLIAPKVHVVNLQRFSFDGNKLHNPIEPSTILKLNEESTGTEVTYELQAVTPTIIHHPPSRLQTPNPLSLASLTRSIRKPQRETAHQSFPSISTFELSSCQPFLTTEHPELLAASLRHFHEDRPSLATPQRTLLVLP</sequence>
<keyword evidence="10" id="KW-1185">Reference proteome</keyword>
<comment type="similarity">
    <text evidence="2">Belongs to the peptidase C19 family.</text>
</comment>
<name>A0A9P6NF58_9BASI</name>
<dbReference type="Proteomes" id="UP000886653">
    <property type="component" value="Unassembled WGS sequence"/>
</dbReference>
<evidence type="ECO:0000256" key="1">
    <source>
        <dbReference type="ARBA" id="ARBA00000707"/>
    </source>
</evidence>
<comment type="catalytic activity">
    <reaction evidence="1">
        <text>Thiol-dependent hydrolysis of ester, thioester, amide, peptide and isopeptide bonds formed by the C-terminal Gly of ubiquitin (a 76-residue protein attached to proteins as an intracellular targeting signal).</text>
        <dbReference type="EC" id="3.4.19.12"/>
    </reaction>
</comment>
<evidence type="ECO:0000256" key="5">
    <source>
        <dbReference type="ARBA" id="ARBA00022786"/>
    </source>
</evidence>
<dbReference type="InterPro" id="IPR038765">
    <property type="entry name" value="Papain-like_cys_pep_sf"/>
</dbReference>
<gene>
    <name evidence="9" type="ORF">CROQUDRAFT_97411</name>
</gene>
<feature type="domain" description="USP" evidence="8">
    <location>
        <begin position="50"/>
        <end position="389"/>
    </location>
</feature>
<dbReference type="InterPro" id="IPR028889">
    <property type="entry name" value="USP"/>
</dbReference>
<evidence type="ECO:0000256" key="3">
    <source>
        <dbReference type="ARBA" id="ARBA00012759"/>
    </source>
</evidence>
<proteinExistence type="inferred from homology"/>
<keyword evidence="4" id="KW-0645">Protease</keyword>
<evidence type="ECO:0000256" key="2">
    <source>
        <dbReference type="ARBA" id="ARBA00009085"/>
    </source>
</evidence>
<dbReference type="InterPro" id="IPR050164">
    <property type="entry name" value="Peptidase_C19"/>
</dbReference>